<dbReference type="STRING" id="46177.SAMN05660976_01165"/>
<evidence type="ECO:0000256" key="2">
    <source>
        <dbReference type="ARBA" id="ARBA00023002"/>
    </source>
</evidence>
<dbReference type="PANTHER" id="PTHR24321">
    <property type="entry name" value="DEHYDROGENASES, SHORT CHAIN"/>
    <property type="match status" value="1"/>
</dbReference>
<dbReference type="CDD" id="cd05233">
    <property type="entry name" value="SDR_c"/>
    <property type="match status" value="1"/>
</dbReference>
<dbReference type="PRINTS" id="PR00081">
    <property type="entry name" value="GDHRDH"/>
</dbReference>
<dbReference type="InterPro" id="IPR020904">
    <property type="entry name" value="Sc_DH/Rdtase_CS"/>
</dbReference>
<organism evidence="3 4">
    <name type="scientific">Nonomuraea pusilla</name>
    <dbReference type="NCBI Taxonomy" id="46177"/>
    <lineage>
        <taxon>Bacteria</taxon>
        <taxon>Bacillati</taxon>
        <taxon>Actinomycetota</taxon>
        <taxon>Actinomycetes</taxon>
        <taxon>Streptosporangiales</taxon>
        <taxon>Streptosporangiaceae</taxon>
        <taxon>Nonomuraea</taxon>
    </lineage>
</organism>
<dbReference type="AlphaFoldDB" id="A0A1H7JPW4"/>
<dbReference type="RefSeq" id="WP_091098783.1">
    <property type="nucleotide sequence ID" value="NZ_FOBF01000002.1"/>
</dbReference>
<evidence type="ECO:0000256" key="1">
    <source>
        <dbReference type="ARBA" id="ARBA00006484"/>
    </source>
</evidence>
<dbReference type="Gene3D" id="3.40.50.720">
    <property type="entry name" value="NAD(P)-binding Rossmann-like Domain"/>
    <property type="match status" value="1"/>
</dbReference>
<evidence type="ECO:0000313" key="4">
    <source>
        <dbReference type="Proteomes" id="UP000198953"/>
    </source>
</evidence>
<sequence length="282" mass="28967">MSGRQDEFDPSGVSGRQDRFDLRGRVALVTGAAGGVGRVTARRLAASGASVAVTDIDECGAVGLAREITADGGRAIGLRLDVTHTESVAAGFATAGQQLGAPVDVLVNNAIVACPVPPRFHEAPQLLWDTDLDVIVKGAVRCAQAALPAMMARGDGVIVNVVSVNAFAFFGHPSYSAAKAAIVSLTRSLAVEYGGHGIRVNAVSPGTIRTPAWDEQIAKNPATFEALKQWYPLGRVGEPDDVATSICFLASDSAGWITGSVLTVDGGLTAGNAVMARSVEGS</sequence>
<dbReference type="Pfam" id="PF13561">
    <property type="entry name" value="adh_short_C2"/>
    <property type="match status" value="1"/>
</dbReference>
<accession>A0A1H7JPW4</accession>
<dbReference type="GO" id="GO:0016491">
    <property type="term" value="F:oxidoreductase activity"/>
    <property type="evidence" value="ECO:0007669"/>
    <property type="project" value="UniProtKB-KW"/>
</dbReference>
<protein>
    <submittedName>
        <fullName evidence="3">NAD(P)-dependent dehydrogenase, short-chain alcohol dehydrogenase family</fullName>
    </submittedName>
</protein>
<dbReference type="FunFam" id="3.40.50.720:FF:000084">
    <property type="entry name" value="Short-chain dehydrogenase reductase"/>
    <property type="match status" value="1"/>
</dbReference>
<keyword evidence="2" id="KW-0560">Oxidoreductase</keyword>
<reference evidence="3 4" key="1">
    <citation type="submission" date="2016-10" db="EMBL/GenBank/DDBJ databases">
        <authorList>
            <person name="de Groot N.N."/>
        </authorList>
    </citation>
    <scope>NUCLEOTIDE SEQUENCE [LARGE SCALE GENOMIC DNA]</scope>
    <source>
        <strain evidence="3 4">DSM 43357</strain>
    </source>
</reference>
<proteinExistence type="inferred from homology"/>
<dbReference type="PRINTS" id="PR00080">
    <property type="entry name" value="SDRFAMILY"/>
</dbReference>
<dbReference type="OrthoDB" id="4350228at2"/>
<gene>
    <name evidence="3" type="ORF">SAMN05660976_01165</name>
</gene>
<dbReference type="InterPro" id="IPR036291">
    <property type="entry name" value="NAD(P)-bd_dom_sf"/>
</dbReference>
<keyword evidence="4" id="KW-1185">Reference proteome</keyword>
<dbReference type="InterPro" id="IPR002347">
    <property type="entry name" value="SDR_fam"/>
</dbReference>
<comment type="similarity">
    <text evidence="1">Belongs to the short-chain dehydrogenases/reductases (SDR) family.</text>
</comment>
<dbReference type="PANTHER" id="PTHR24321:SF14">
    <property type="entry name" value="SHORT-CHAIN TYPE DEHYDROGENASE_REDUCTASE BLR2146-RELATED"/>
    <property type="match status" value="1"/>
</dbReference>
<dbReference type="Proteomes" id="UP000198953">
    <property type="component" value="Unassembled WGS sequence"/>
</dbReference>
<evidence type="ECO:0000313" key="3">
    <source>
        <dbReference type="EMBL" id="SEK75505.1"/>
    </source>
</evidence>
<dbReference type="SUPFAM" id="SSF51735">
    <property type="entry name" value="NAD(P)-binding Rossmann-fold domains"/>
    <property type="match status" value="1"/>
</dbReference>
<dbReference type="EMBL" id="FOBF01000002">
    <property type="protein sequence ID" value="SEK75505.1"/>
    <property type="molecule type" value="Genomic_DNA"/>
</dbReference>
<name>A0A1H7JPW4_9ACTN</name>
<dbReference type="PROSITE" id="PS00061">
    <property type="entry name" value="ADH_SHORT"/>
    <property type="match status" value="1"/>
</dbReference>